<proteinExistence type="predicted"/>
<dbReference type="CDD" id="cd16015">
    <property type="entry name" value="LTA_synthase"/>
    <property type="match status" value="1"/>
</dbReference>
<dbReference type="PATRIC" id="fig|171383.3.peg.3150"/>
<feature type="transmembrane region" description="Helical" evidence="6">
    <location>
        <begin position="12"/>
        <end position="33"/>
    </location>
</feature>
<keyword evidence="9" id="KW-1185">Reference proteome</keyword>
<dbReference type="Proteomes" id="UP000037530">
    <property type="component" value="Unassembled WGS sequence"/>
</dbReference>
<dbReference type="OrthoDB" id="9760224at2"/>
<evidence type="ECO:0000313" key="8">
    <source>
        <dbReference type="EMBL" id="KOO06659.1"/>
    </source>
</evidence>
<accession>A0A0M0HX61</accession>
<evidence type="ECO:0000256" key="1">
    <source>
        <dbReference type="ARBA" id="ARBA00004651"/>
    </source>
</evidence>
<dbReference type="PANTHER" id="PTHR47371">
    <property type="entry name" value="LIPOTEICHOIC ACID SYNTHASE"/>
    <property type="match status" value="1"/>
</dbReference>
<evidence type="ECO:0000256" key="2">
    <source>
        <dbReference type="ARBA" id="ARBA00022475"/>
    </source>
</evidence>
<reference evidence="9" key="1">
    <citation type="submission" date="2015-08" db="EMBL/GenBank/DDBJ databases">
        <title>Vibrio galatheae sp. nov., a novel member of the Vibrionaceae family isolated from the Solomon Islands.</title>
        <authorList>
            <person name="Giubergia S."/>
            <person name="Machado H."/>
            <person name="Mateiu R.V."/>
            <person name="Gram L."/>
        </authorList>
    </citation>
    <scope>NUCLEOTIDE SEQUENCE [LARGE SCALE GENOMIC DNA]</scope>
    <source>
        <strain evidence="9">DSM 19134</strain>
    </source>
</reference>
<keyword evidence="4 6" id="KW-1133">Transmembrane helix</keyword>
<dbReference type="InterPro" id="IPR050448">
    <property type="entry name" value="OpgB/LTA_synthase_biosynth"/>
</dbReference>
<dbReference type="Pfam" id="PF00884">
    <property type="entry name" value="Sulfatase"/>
    <property type="match status" value="1"/>
</dbReference>
<dbReference type="GO" id="GO:0016740">
    <property type="term" value="F:transferase activity"/>
    <property type="evidence" value="ECO:0007669"/>
    <property type="project" value="UniProtKB-KW"/>
</dbReference>
<protein>
    <submittedName>
        <fullName evidence="8">Phosphoglycerol transferase</fullName>
    </submittedName>
</protein>
<dbReference type="InterPro" id="IPR017850">
    <property type="entry name" value="Alkaline_phosphatase_core_sf"/>
</dbReference>
<keyword evidence="5 6" id="KW-0472">Membrane</keyword>
<dbReference type="AlphaFoldDB" id="A0A0M0HX61"/>
<evidence type="ECO:0000256" key="6">
    <source>
        <dbReference type="SAM" id="Phobius"/>
    </source>
</evidence>
<sequence length="660" mass="74848">MSSFQYNYRLLIRIVLLINLLGIIFLTLSRGIFFSLVAEPEMLVGISQDVVRAFVVGARFDAKIVLIGFAPLLLMGLLMAAKQGTFQAWLRLTPWYSAVIFFLLCALSIANYYYYDTYGNYIDVFVFGLFDDDTKAVLDNAWEDYPIVRSFLVSVAMAGSAWFAVRALLKRGRRWSWPSRHWAMTTASILLTIVAYVIVARGSVGSLPLKRYHANVSQYKPLNVITPNAFMALSWAKSDYKKQATFEPISEQALTEQMVKVLGQPTPEYHTQENPYLEKNPPHVVMALMEGMGNNILIEDDSEKNDLLGSLRDAFNEDFVFKRFLAGTTATIDSIVMMLFHSDVPTISHSAAQKVALPSSAVLPYKRAGYDVVFVYGGNSMWRNLANYLPIQGFDTVYDENSIIRAFPEAKAYADTWGVPDGYTFKFVKKLLDEATKPTMVYIMTVTNHSPYRAPKYYEPKAVQVSERLKSLVSSIAGQEQNLLEAYQYANDALGQFIKSVKGSNLASKTIIAASGDHRVRSISTKRREEFAASYGVPFYLYVPKTILEHTRYQYDPQRVGSHRDIFPTLYHFSLSKQSYISLGGENMLSNEGVSNRGYNSRRCINQWGAYDNKSPEMLYPWGEGFMTQVEASQNPDVEWSKDYKKLQNYYLRSQVATQM</sequence>
<feature type="transmembrane region" description="Helical" evidence="6">
    <location>
        <begin position="93"/>
        <end position="115"/>
    </location>
</feature>
<dbReference type="RefSeq" id="WP_053409996.1">
    <property type="nucleotide sequence ID" value="NZ_LHPI01000016.1"/>
</dbReference>
<comment type="subcellular location">
    <subcellularLocation>
        <location evidence="1">Cell membrane</location>
        <topology evidence="1">Multi-pass membrane protein</topology>
    </subcellularLocation>
</comment>
<evidence type="ECO:0000256" key="4">
    <source>
        <dbReference type="ARBA" id="ARBA00022989"/>
    </source>
</evidence>
<feature type="transmembrane region" description="Helical" evidence="6">
    <location>
        <begin position="147"/>
        <end position="169"/>
    </location>
</feature>
<dbReference type="STRING" id="171383.AKJ31_15390"/>
<dbReference type="SUPFAM" id="SSF53649">
    <property type="entry name" value="Alkaline phosphatase-like"/>
    <property type="match status" value="1"/>
</dbReference>
<dbReference type="InterPro" id="IPR000917">
    <property type="entry name" value="Sulfatase_N"/>
</dbReference>
<keyword evidence="8" id="KW-0808">Transferase</keyword>
<gene>
    <name evidence="8" type="ORF">AKJ31_15390</name>
</gene>
<evidence type="ECO:0000256" key="3">
    <source>
        <dbReference type="ARBA" id="ARBA00022692"/>
    </source>
</evidence>
<keyword evidence="2" id="KW-1003">Cell membrane</keyword>
<dbReference type="GO" id="GO:0005886">
    <property type="term" value="C:plasma membrane"/>
    <property type="evidence" value="ECO:0007669"/>
    <property type="project" value="UniProtKB-SubCell"/>
</dbReference>
<evidence type="ECO:0000313" key="9">
    <source>
        <dbReference type="Proteomes" id="UP000037530"/>
    </source>
</evidence>
<feature type="domain" description="Sulfatase N-terminal" evidence="7">
    <location>
        <begin position="282"/>
        <end position="571"/>
    </location>
</feature>
<dbReference type="Gene3D" id="3.40.720.10">
    <property type="entry name" value="Alkaline Phosphatase, subunit A"/>
    <property type="match status" value="1"/>
</dbReference>
<comment type="caution">
    <text evidence="8">The sequence shown here is derived from an EMBL/GenBank/DDBJ whole genome shotgun (WGS) entry which is preliminary data.</text>
</comment>
<feature type="transmembrane region" description="Helical" evidence="6">
    <location>
        <begin position="64"/>
        <end position="81"/>
    </location>
</feature>
<dbReference type="PANTHER" id="PTHR47371:SF3">
    <property type="entry name" value="PHOSPHOGLYCEROL TRANSFERASE I"/>
    <property type="match status" value="1"/>
</dbReference>
<name>A0A0M0HX61_9VIBR</name>
<evidence type="ECO:0000256" key="5">
    <source>
        <dbReference type="ARBA" id="ARBA00023136"/>
    </source>
</evidence>
<dbReference type="EMBL" id="LHPI01000016">
    <property type="protein sequence ID" value="KOO06659.1"/>
    <property type="molecule type" value="Genomic_DNA"/>
</dbReference>
<organism evidence="8 9">
    <name type="scientific">Vibrio hepatarius</name>
    <dbReference type="NCBI Taxonomy" id="171383"/>
    <lineage>
        <taxon>Bacteria</taxon>
        <taxon>Pseudomonadati</taxon>
        <taxon>Pseudomonadota</taxon>
        <taxon>Gammaproteobacteria</taxon>
        <taxon>Vibrionales</taxon>
        <taxon>Vibrionaceae</taxon>
        <taxon>Vibrio</taxon>
        <taxon>Vibrio oreintalis group</taxon>
    </lineage>
</organism>
<feature type="transmembrane region" description="Helical" evidence="6">
    <location>
        <begin position="181"/>
        <end position="199"/>
    </location>
</feature>
<keyword evidence="3 6" id="KW-0812">Transmembrane</keyword>
<evidence type="ECO:0000259" key="7">
    <source>
        <dbReference type="Pfam" id="PF00884"/>
    </source>
</evidence>